<dbReference type="EMBL" id="QGTJ01000003">
    <property type="protein sequence ID" value="PWV63373.1"/>
    <property type="molecule type" value="Genomic_DNA"/>
</dbReference>
<name>A0A317N255_9GAMM</name>
<evidence type="ECO:0000256" key="5">
    <source>
        <dbReference type="ARBA" id="ARBA00013035"/>
    </source>
</evidence>
<feature type="region of interest" description="Disordered" evidence="13">
    <location>
        <begin position="42"/>
        <end position="71"/>
    </location>
</feature>
<sequence>MIARGGALAAWLMFGCAFMASAAGLPDFPSVVKRNSGAVVNISTSGGSSEQAATSRQDSSDDEEGQGADESLGTGLLISEDGFILTNQHVVADAEEILVRLSDRRELPARVVGSDERTDLALLKIDADHLPVATLGRAKDLEVGEWVLAIGSPFGFEQSVTAGIVSAKGRSLPTEPYVSYIQTDVPINPGNSGGPLINLHGEVVGINSQIYSQTGGYMGLSFAIPIETAIDVVEQLRRNGRVSRGWLGVQVQPLTRDLAEAFGVATPRGALVSKVFAQSPAAVAGVRVGDVITRFDGHDVELSTALPPMVGATVVGSDIALTLLRERREKQVQVRITELRDQDATGDTEQAPPAPQRPLNRIGLRLAPVPDELRQLLDVASGGALIESLENGVGARGGLRQGDLLTMFNGSPITSPDVLDHLLAALPAGSAFALLVQRRSGPAYLALRAP</sequence>
<evidence type="ECO:0000259" key="15">
    <source>
        <dbReference type="PROSITE" id="PS50106"/>
    </source>
</evidence>
<evidence type="ECO:0000256" key="3">
    <source>
        <dbReference type="ARBA" id="ARBA00004418"/>
    </source>
</evidence>
<keyword evidence="7 16" id="KW-0645">Protease</keyword>
<protein>
    <recommendedName>
        <fullName evidence="6">Probable periplasmic serine endoprotease DegP-like</fullName>
        <ecNumber evidence="5">3.4.21.107</ecNumber>
    </recommendedName>
    <alternativeName>
        <fullName evidence="12">Protease Do</fullName>
    </alternativeName>
</protein>
<reference evidence="16 17" key="1">
    <citation type="submission" date="2018-05" db="EMBL/GenBank/DDBJ databases">
        <title>Genomic Encyclopedia of Type Strains, Phase IV (KMG-IV): sequencing the most valuable type-strain genomes for metagenomic binning, comparative biology and taxonomic classification.</title>
        <authorList>
            <person name="Goeker M."/>
        </authorList>
    </citation>
    <scope>NUCLEOTIDE SEQUENCE [LARGE SCALE GENOMIC DNA]</scope>
    <source>
        <strain evidence="16 17">DSM 23606</strain>
    </source>
</reference>
<dbReference type="EC" id="3.4.21.107" evidence="5"/>
<evidence type="ECO:0000313" key="17">
    <source>
        <dbReference type="Proteomes" id="UP000246569"/>
    </source>
</evidence>
<evidence type="ECO:0000256" key="1">
    <source>
        <dbReference type="ARBA" id="ARBA00001772"/>
    </source>
</evidence>
<dbReference type="SUPFAM" id="SSF50494">
    <property type="entry name" value="Trypsin-like serine proteases"/>
    <property type="match status" value="1"/>
</dbReference>
<feature type="compositionally biased region" description="Polar residues" evidence="13">
    <location>
        <begin position="42"/>
        <end position="57"/>
    </location>
</feature>
<dbReference type="PANTHER" id="PTHR22939">
    <property type="entry name" value="SERINE PROTEASE FAMILY S1C HTRA-RELATED"/>
    <property type="match status" value="1"/>
</dbReference>
<evidence type="ECO:0000256" key="9">
    <source>
        <dbReference type="ARBA" id="ARBA00022801"/>
    </source>
</evidence>
<feature type="signal peptide" evidence="14">
    <location>
        <begin position="1"/>
        <end position="22"/>
    </location>
</feature>
<proteinExistence type="inferred from homology"/>
<dbReference type="PROSITE" id="PS50106">
    <property type="entry name" value="PDZ"/>
    <property type="match status" value="2"/>
</dbReference>
<keyword evidence="17" id="KW-1185">Reference proteome</keyword>
<dbReference type="PANTHER" id="PTHR22939:SF130">
    <property type="entry name" value="PERIPLASMIC SERINE ENDOPROTEASE DEGP-LIKE-RELATED"/>
    <property type="match status" value="1"/>
</dbReference>
<evidence type="ECO:0000256" key="11">
    <source>
        <dbReference type="ARBA" id="ARBA00023016"/>
    </source>
</evidence>
<dbReference type="GO" id="GO:0004252">
    <property type="term" value="F:serine-type endopeptidase activity"/>
    <property type="evidence" value="ECO:0007669"/>
    <property type="project" value="InterPro"/>
</dbReference>
<dbReference type="PRINTS" id="PR00834">
    <property type="entry name" value="PROTEASES2C"/>
</dbReference>
<keyword evidence="14" id="KW-0732">Signal</keyword>
<keyword evidence="8" id="KW-0574">Periplasm</keyword>
<evidence type="ECO:0000256" key="4">
    <source>
        <dbReference type="ARBA" id="ARBA00010541"/>
    </source>
</evidence>
<comment type="similarity">
    <text evidence="4">Belongs to the peptidase S1C family.</text>
</comment>
<dbReference type="Pfam" id="PF17820">
    <property type="entry name" value="PDZ_6"/>
    <property type="match status" value="1"/>
</dbReference>
<evidence type="ECO:0000256" key="6">
    <source>
        <dbReference type="ARBA" id="ARBA00013958"/>
    </source>
</evidence>
<comment type="catalytic activity">
    <reaction evidence="1">
        <text>Acts on substrates that are at least partially unfolded. The cleavage site P1 residue is normally between a pair of hydrophobic residues, such as Val-|-Val.</text>
        <dbReference type="EC" id="3.4.21.107"/>
    </reaction>
</comment>
<comment type="function">
    <text evidence="2">Might be efficient in the degradation of transiently denatured and unfolded proteins which accumulate in the periplasm following stress conditions.</text>
</comment>
<evidence type="ECO:0000256" key="10">
    <source>
        <dbReference type="ARBA" id="ARBA00022825"/>
    </source>
</evidence>
<dbReference type="AlphaFoldDB" id="A0A317N255"/>
<dbReference type="InterPro" id="IPR036034">
    <property type="entry name" value="PDZ_sf"/>
</dbReference>
<evidence type="ECO:0000256" key="8">
    <source>
        <dbReference type="ARBA" id="ARBA00022764"/>
    </source>
</evidence>
<dbReference type="Pfam" id="PF13180">
    <property type="entry name" value="PDZ_2"/>
    <property type="match status" value="1"/>
</dbReference>
<dbReference type="InterPro" id="IPR001478">
    <property type="entry name" value="PDZ"/>
</dbReference>
<accession>A0A317N255</accession>
<evidence type="ECO:0000313" key="16">
    <source>
        <dbReference type="EMBL" id="PWV63373.1"/>
    </source>
</evidence>
<evidence type="ECO:0000256" key="2">
    <source>
        <dbReference type="ARBA" id="ARBA00002610"/>
    </source>
</evidence>
<dbReference type="GO" id="GO:0006508">
    <property type="term" value="P:proteolysis"/>
    <property type="evidence" value="ECO:0007669"/>
    <property type="project" value="UniProtKB-KW"/>
</dbReference>
<dbReference type="CDD" id="cd10839">
    <property type="entry name" value="cpPDZ1_DegP-like"/>
    <property type="match status" value="1"/>
</dbReference>
<dbReference type="SUPFAM" id="SSF50156">
    <property type="entry name" value="PDZ domain-like"/>
    <property type="match status" value="2"/>
</dbReference>
<dbReference type="Gene3D" id="2.30.42.10">
    <property type="match status" value="2"/>
</dbReference>
<keyword evidence="11" id="KW-0346">Stress response</keyword>
<dbReference type="PROSITE" id="PS51257">
    <property type="entry name" value="PROKAR_LIPOPROTEIN"/>
    <property type="match status" value="1"/>
</dbReference>
<dbReference type="InterPro" id="IPR009003">
    <property type="entry name" value="Peptidase_S1_PA"/>
</dbReference>
<dbReference type="Gene3D" id="2.40.10.120">
    <property type="match status" value="1"/>
</dbReference>
<evidence type="ECO:0000256" key="13">
    <source>
        <dbReference type="SAM" id="MobiDB-lite"/>
    </source>
</evidence>
<gene>
    <name evidence="16" type="ORF">C7443_103298</name>
</gene>
<dbReference type="InterPro" id="IPR041489">
    <property type="entry name" value="PDZ_6"/>
</dbReference>
<evidence type="ECO:0000256" key="7">
    <source>
        <dbReference type="ARBA" id="ARBA00022670"/>
    </source>
</evidence>
<dbReference type="GO" id="GO:0042597">
    <property type="term" value="C:periplasmic space"/>
    <property type="evidence" value="ECO:0007669"/>
    <property type="project" value="UniProtKB-SubCell"/>
</dbReference>
<evidence type="ECO:0000256" key="14">
    <source>
        <dbReference type="SAM" id="SignalP"/>
    </source>
</evidence>
<organism evidence="16 17">
    <name type="scientific">Plasticicumulans acidivorans</name>
    <dbReference type="NCBI Taxonomy" id="886464"/>
    <lineage>
        <taxon>Bacteria</taxon>
        <taxon>Pseudomonadati</taxon>
        <taxon>Pseudomonadota</taxon>
        <taxon>Gammaproteobacteria</taxon>
        <taxon>Candidatus Competibacteraceae</taxon>
        <taxon>Plasticicumulans</taxon>
    </lineage>
</organism>
<dbReference type="InterPro" id="IPR001940">
    <property type="entry name" value="Peptidase_S1C"/>
</dbReference>
<keyword evidence="9" id="KW-0378">Hydrolase</keyword>
<keyword evidence="10" id="KW-0720">Serine protease</keyword>
<feature type="domain" description="PDZ" evidence="15">
    <location>
        <begin position="362"/>
        <end position="440"/>
    </location>
</feature>
<comment type="subcellular location">
    <subcellularLocation>
        <location evidence="3">Periplasm</location>
    </subcellularLocation>
</comment>
<dbReference type="RefSeq" id="WP_110017874.1">
    <property type="nucleotide sequence ID" value="NZ_QGTJ01000003.1"/>
</dbReference>
<feature type="domain" description="PDZ" evidence="15">
    <location>
        <begin position="241"/>
        <end position="327"/>
    </location>
</feature>
<dbReference type="OrthoDB" id="9758917at2"/>
<dbReference type="Proteomes" id="UP000246569">
    <property type="component" value="Unassembled WGS sequence"/>
</dbReference>
<evidence type="ECO:0000256" key="12">
    <source>
        <dbReference type="ARBA" id="ARBA00032850"/>
    </source>
</evidence>
<feature type="region of interest" description="Disordered" evidence="13">
    <location>
        <begin position="340"/>
        <end position="359"/>
    </location>
</feature>
<dbReference type="Pfam" id="PF13365">
    <property type="entry name" value="Trypsin_2"/>
    <property type="match status" value="1"/>
</dbReference>
<feature type="chain" id="PRO_5016322816" description="Probable periplasmic serine endoprotease DegP-like" evidence="14">
    <location>
        <begin position="23"/>
        <end position="450"/>
    </location>
</feature>
<dbReference type="SMART" id="SM00228">
    <property type="entry name" value="PDZ"/>
    <property type="match status" value="2"/>
</dbReference>
<comment type="caution">
    <text evidence="16">The sequence shown here is derived from an EMBL/GenBank/DDBJ whole genome shotgun (WGS) entry which is preliminary data.</text>
</comment>